<dbReference type="Pfam" id="PF02624">
    <property type="entry name" value="YcaO"/>
    <property type="match status" value="1"/>
</dbReference>
<dbReference type="EMBL" id="CP000512">
    <property type="protein sequence ID" value="ABM33627.1"/>
    <property type="molecule type" value="Genomic_DNA"/>
</dbReference>
<dbReference type="Gene3D" id="3.30.160.660">
    <property type="match status" value="1"/>
</dbReference>
<feature type="region of interest" description="Disordered" evidence="1">
    <location>
        <begin position="264"/>
        <end position="287"/>
    </location>
</feature>
<organism evidence="3 4">
    <name type="scientific">Paracidovorax citrulli (strain AAC00-1)</name>
    <name type="common">Acidovorax citrulli</name>
    <dbReference type="NCBI Taxonomy" id="397945"/>
    <lineage>
        <taxon>Bacteria</taxon>
        <taxon>Pseudomonadati</taxon>
        <taxon>Pseudomonadota</taxon>
        <taxon>Betaproteobacteria</taxon>
        <taxon>Burkholderiales</taxon>
        <taxon>Comamonadaceae</taxon>
        <taxon>Paracidovorax</taxon>
    </lineage>
</organism>
<dbReference type="HOGENOM" id="CLU_020793_0_0_4"/>
<name>A1TRN9_PARC0</name>
<sequence length="736" mass="78932">MPMDWFHTVPCWHPRFSAVPRPAPLFSTSISTAPILVEEAGAFLLRFAESAILAQLVDGALTPADWCAAGGNPRHLPGLLSAMEALARRGDLVARGAVPGGWAVPHVDAAPVREEGDAGSVTWLVEPGGLPAWRATVDAAGGGAVAGVDLVLCEDHFDPRLAGEWERALRAGRSRWWMPVRLGGTRSIAGPLLRPGGPGPCWHCFLHRLRRNSPERGWLEREVPGSHGLVPLFSDPAGRAPRWRQVQEAVRRLLADAVPGRFAVFGSPRGPGGGEDDTGPWQSVPRRPQCPRCGDAGWMARQARQPVQLRDVHALPGARGGSRTVLPDTTVQAVQPSVGAWAGVVTECSPLPLPEAGAITVYRSAFHPAGLQEGGPVAARWCLGKGMTAAQAQASALCEAVERYAAGFQGDEAWTEAREDGLPAPAFGPRSLVFISDRQRARAGAGDDRVRRTLPHPPGVPLAWTPAWSLTREAPCLLPLAHCYAGVPGRWSRYGEWNSNGCAAGNGVEEAVLQGLLEVVERDATAIWWYNELAMPAFDLGRADPEHLRRVRSTLGSGWSFWALDLTHDLCIPVVAAVGRRADGDWALGFGCSLDADMACERALTELVQLVAVGKTLPGHWNGLRRASPEFLLPEGGDNRGIASSVRARAAADGRGGIRADIAACVEAARRCGLEVVVHDYSRPDLPLRTVKTTLPGACHIWPELANPRLSRVPVAMGWRDAARDEGDLNPWPLYV</sequence>
<evidence type="ECO:0000256" key="1">
    <source>
        <dbReference type="SAM" id="MobiDB-lite"/>
    </source>
</evidence>
<dbReference type="eggNOG" id="COG1944">
    <property type="taxonomic scope" value="Bacteria"/>
</dbReference>
<dbReference type="AlphaFoldDB" id="A1TRN9"/>
<accession>A1TRN9</accession>
<dbReference type="Proteomes" id="UP000002596">
    <property type="component" value="Chromosome"/>
</dbReference>
<dbReference type="NCBIfam" id="TIGR00702">
    <property type="entry name" value="YcaO-type kinase domain"/>
    <property type="match status" value="1"/>
</dbReference>
<dbReference type="Gene3D" id="3.30.40.250">
    <property type="match status" value="1"/>
</dbReference>
<evidence type="ECO:0000313" key="4">
    <source>
        <dbReference type="Proteomes" id="UP000002596"/>
    </source>
</evidence>
<dbReference type="STRING" id="397945.Aave_3061"/>
<reference evidence="3 4" key="1">
    <citation type="submission" date="2006-12" db="EMBL/GenBank/DDBJ databases">
        <title>Complete sequence of Acidovorax avenae subsp. citrulli AAC00-1.</title>
        <authorList>
            <consortium name="US DOE Joint Genome Institute"/>
            <person name="Copeland A."/>
            <person name="Lucas S."/>
            <person name="Lapidus A."/>
            <person name="Barry K."/>
            <person name="Detter J.C."/>
            <person name="Glavina del Rio T."/>
            <person name="Dalin E."/>
            <person name="Tice H."/>
            <person name="Pitluck S."/>
            <person name="Kiss H."/>
            <person name="Brettin T."/>
            <person name="Bruce D."/>
            <person name="Han C."/>
            <person name="Tapia R."/>
            <person name="Gilna P."/>
            <person name="Schmutz J."/>
            <person name="Larimer F."/>
            <person name="Land M."/>
            <person name="Hauser L."/>
            <person name="Kyrpides N."/>
            <person name="Kim E."/>
            <person name="Stahl D."/>
            <person name="Richardson P."/>
        </authorList>
    </citation>
    <scope>NUCLEOTIDE SEQUENCE [LARGE SCALE GENOMIC DNA]</scope>
    <source>
        <strain evidence="3 4">AAC00-1</strain>
    </source>
</reference>
<gene>
    <name evidence="3" type="ordered locus">Aave_3061</name>
</gene>
<dbReference type="Gene3D" id="3.40.50.720">
    <property type="entry name" value="NAD(P)-binding Rossmann-like Domain"/>
    <property type="match status" value="1"/>
</dbReference>
<dbReference type="PANTHER" id="PTHR37809:SF1">
    <property type="entry name" value="RIBOSOMAL PROTEIN S12 METHYLTHIOTRANSFERASE ACCESSORY FACTOR YCAO"/>
    <property type="match status" value="1"/>
</dbReference>
<proteinExistence type="predicted"/>
<feature type="domain" description="YcaO" evidence="2">
    <location>
        <begin position="384"/>
        <end position="736"/>
    </location>
</feature>
<dbReference type="NCBIfam" id="TIGR03882">
    <property type="entry name" value="cyclo_dehyd_2"/>
    <property type="match status" value="1"/>
</dbReference>
<dbReference type="KEGG" id="aav:Aave_3061"/>
<evidence type="ECO:0000313" key="3">
    <source>
        <dbReference type="EMBL" id="ABM33627.1"/>
    </source>
</evidence>
<dbReference type="PANTHER" id="PTHR37809">
    <property type="entry name" value="RIBOSOMAL PROTEIN S12 METHYLTHIOTRANSFERASE ACCESSORY FACTOR YCAO"/>
    <property type="match status" value="1"/>
</dbReference>
<dbReference type="Gene3D" id="3.30.1330.230">
    <property type="match status" value="1"/>
</dbReference>
<dbReference type="InterPro" id="IPR022291">
    <property type="entry name" value="Bacteriocin_synth_cyclodeHase"/>
</dbReference>
<protein>
    <recommendedName>
        <fullName evidence="2">YcaO domain-containing protein</fullName>
    </recommendedName>
</protein>
<dbReference type="InterPro" id="IPR003776">
    <property type="entry name" value="YcaO-like_dom"/>
</dbReference>
<evidence type="ECO:0000259" key="2">
    <source>
        <dbReference type="PROSITE" id="PS51664"/>
    </source>
</evidence>
<dbReference type="PROSITE" id="PS51664">
    <property type="entry name" value="YCAO"/>
    <property type="match status" value="1"/>
</dbReference>